<dbReference type="Proteomes" id="UP000035444">
    <property type="component" value="Unassembled WGS sequence"/>
</dbReference>
<dbReference type="EMBL" id="LAQL01000003">
    <property type="protein sequence ID" value="KLN61707.1"/>
    <property type="molecule type" value="Genomic_DNA"/>
</dbReference>
<dbReference type="RefSeq" id="WP_047763042.1">
    <property type="nucleotide sequence ID" value="NZ_LAQL01000003.1"/>
</dbReference>
<comment type="caution">
    <text evidence="1">The sequence shown here is derived from an EMBL/GenBank/DDBJ whole genome shotgun (WGS) entry which is preliminary data.</text>
</comment>
<proteinExistence type="predicted"/>
<gene>
    <name evidence="1" type="ORF">WH96_05145</name>
</gene>
<name>A0A0H2MLU7_9PROT</name>
<evidence type="ECO:0000313" key="2">
    <source>
        <dbReference type="Proteomes" id="UP000035444"/>
    </source>
</evidence>
<sequence length="142" mass="16153">MYLIDQARDHWNQLRADDHLPAKEDLDPINIPRLLGNSCLIDVLDGGTDFRYRIIGSAIQDISRAGQSGKKISEIDSQRHPSKIYDLFHTSVEGYCPQYTTLDYIGEDTRVGDIHIGVFPFATKETPEDVKFLWSVVEVNMN</sequence>
<evidence type="ECO:0008006" key="3">
    <source>
        <dbReference type="Google" id="ProtNLM"/>
    </source>
</evidence>
<dbReference type="InterPro" id="IPR009922">
    <property type="entry name" value="DUF1457"/>
</dbReference>
<dbReference type="AlphaFoldDB" id="A0A0H2MLU7"/>
<dbReference type="OrthoDB" id="8478534at2"/>
<accession>A0A0H2MLU7</accession>
<dbReference type="Pfam" id="PF07310">
    <property type="entry name" value="PAS_5"/>
    <property type="match status" value="1"/>
</dbReference>
<evidence type="ECO:0000313" key="1">
    <source>
        <dbReference type="EMBL" id="KLN61707.1"/>
    </source>
</evidence>
<organism evidence="1 2">
    <name type="scientific">Kiloniella spongiae</name>
    <dbReference type="NCBI Taxonomy" id="1489064"/>
    <lineage>
        <taxon>Bacteria</taxon>
        <taxon>Pseudomonadati</taxon>
        <taxon>Pseudomonadota</taxon>
        <taxon>Alphaproteobacteria</taxon>
        <taxon>Rhodospirillales</taxon>
        <taxon>Kiloniellaceae</taxon>
        <taxon>Kiloniella</taxon>
    </lineage>
</organism>
<reference evidence="1 2" key="1">
    <citation type="submission" date="2015-03" db="EMBL/GenBank/DDBJ databases">
        <title>Genome Sequence of Kiloniella spongiae MEBiC09566, isolated from a marine sponge.</title>
        <authorList>
            <person name="Shao Z."/>
            <person name="Wang L."/>
            <person name="Li X."/>
        </authorList>
    </citation>
    <scope>NUCLEOTIDE SEQUENCE [LARGE SCALE GENOMIC DNA]</scope>
    <source>
        <strain evidence="1 2">MEBiC09566</strain>
    </source>
</reference>
<keyword evidence="2" id="KW-1185">Reference proteome</keyword>
<protein>
    <recommendedName>
        <fullName evidence="3">PAS domain-containing protein</fullName>
    </recommendedName>
</protein>